<dbReference type="InterPro" id="IPR034077">
    <property type="entry name" value="R3H_FAP1"/>
</dbReference>
<accession>A0A5N6KG53</accession>
<dbReference type="GO" id="GO:0000122">
    <property type="term" value="P:negative regulation of transcription by RNA polymerase II"/>
    <property type="evidence" value="ECO:0007669"/>
    <property type="project" value="TreeGrafter"/>
</dbReference>
<feature type="region of interest" description="Disordered" evidence="10">
    <location>
        <begin position="1"/>
        <end position="184"/>
    </location>
</feature>
<dbReference type="InterPro" id="IPR034078">
    <property type="entry name" value="NFX1_fam"/>
</dbReference>
<dbReference type="Pfam" id="PF01424">
    <property type="entry name" value="R3H"/>
    <property type="match status" value="1"/>
</dbReference>
<dbReference type="GO" id="GO:0005634">
    <property type="term" value="C:nucleus"/>
    <property type="evidence" value="ECO:0007669"/>
    <property type="project" value="UniProtKB-SubCell"/>
</dbReference>
<feature type="compositionally biased region" description="Basic residues" evidence="10">
    <location>
        <begin position="14"/>
        <end position="28"/>
    </location>
</feature>
<dbReference type="EMBL" id="VIGI01000003">
    <property type="protein sequence ID" value="KAB8302677.1"/>
    <property type="molecule type" value="Genomic_DNA"/>
</dbReference>
<comment type="subcellular location">
    <subcellularLocation>
        <location evidence="1">Nucleus</location>
    </subcellularLocation>
</comment>
<dbReference type="PROSITE" id="PS51061">
    <property type="entry name" value="R3H"/>
    <property type="match status" value="1"/>
</dbReference>
<dbReference type="InterPro" id="IPR036867">
    <property type="entry name" value="R3H_dom_sf"/>
</dbReference>
<gene>
    <name evidence="12" type="ORF">EYC80_006040</name>
</gene>
<dbReference type="FunFam" id="3.30.1370.50:FF:000006">
    <property type="entry name" value="NF-X1 finger transcription factor"/>
    <property type="match status" value="1"/>
</dbReference>
<dbReference type="PANTHER" id="PTHR12360">
    <property type="entry name" value="NUCLEAR TRANSCRIPTION FACTOR, X-BOX BINDING 1 NFX1"/>
    <property type="match status" value="1"/>
</dbReference>
<dbReference type="Proteomes" id="UP000326757">
    <property type="component" value="Unassembled WGS sequence"/>
</dbReference>
<evidence type="ECO:0000313" key="13">
    <source>
        <dbReference type="Proteomes" id="UP000326757"/>
    </source>
</evidence>
<keyword evidence="4" id="KW-0677">Repeat</keyword>
<dbReference type="GO" id="GO:0000981">
    <property type="term" value="F:DNA-binding transcription factor activity, RNA polymerase II-specific"/>
    <property type="evidence" value="ECO:0007669"/>
    <property type="project" value="TreeGrafter"/>
</dbReference>
<dbReference type="SUPFAM" id="SSF82708">
    <property type="entry name" value="R3H domain"/>
    <property type="match status" value="1"/>
</dbReference>
<dbReference type="GO" id="GO:0008270">
    <property type="term" value="F:zinc ion binding"/>
    <property type="evidence" value="ECO:0007669"/>
    <property type="project" value="UniProtKB-KW"/>
</dbReference>
<dbReference type="Gene3D" id="3.30.1370.50">
    <property type="entry name" value="R3H-like domain"/>
    <property type="match status" value="1"/>
</dbReference>
<name>A0A5N6KG53_MONLA</name>
<keyword evidence="7" id="KW-0805">Transcription regulation</keyword>
<evidence type="ECO:0000259" key="11">
    <source>
        <dbReference type="PROSITE" id="PS51061"/>
    </source>
</evidence>
<dbReference type="SMART" id="SM00438">
    <property type="entry name" value="ZnF_NFX"/>
    <property type="match status" value="8"/>
</dbReference>
<dbReference type="PANTHER" id="PTHR12360:SF12">
    <property type="entry name" value="TRANSCRIPTIONAL REPRESSOR NF-X1"/>
    <property type="match status" value="1"/>
</dbReference>
<keyword evidence="9" id="KW-0539">Nucleus</keyword>
<dbReference type="Pfam" id="PF01422">
    <property type="entry name" value="zf-NF-X1"/>
    <property type="match status" value="7"/>
</dbReference>
<keyword evidence="13" id="KW-1185">Reference proteome</keyword>
<sequence>MATIEPSQASGSKRPSRPRTRRPRRGGHRNAGPAPADSNTDSNSNANVTPNAAAQASNGPIALGQTRLAPLPGTDSSNPSNSRNANANNRGSQGRRGDSRRGGTGRGGRRGGPRGQTMTNGRIFGGQLTSNSHSGPTSDAGSLAGDAPSFVPGQHVATRPGFSRAPRVRRMSKSQAPDLATRTHEDITNGQYECVICTNEVLPNSKIWTCKTCWSVLHLSCVKKWSKNEVSTHQQRAVENGELPPPRQWRCPGCNLPKKDIPISYTCWCEKEVEPRSEAGLPPHSCGQTCSKKRIGKCPHPCDLICHAGPCPPCPHMGPSLPCFCGKETISRKCLDTKYESGWGCGQICNDILPCGEHSCERSCHEGLCGSCEVLIESTCYCGKVEKTLPCSERDEERESQAPINALSGEEPATRAWIGSFDCGSKCRRPYDCGQPDHYCEKQCHPQDISPAHCPFSPDVVTTCPCGKTLISGLLESPRIDCTQHVPHCQEKCELPLECGHNCSGICHEGDCRPCLQSVLITCRCGRTTSNTMCHQGTDEKPQCLRVCRSTLNCGRHECGERCCSGEKKASERQAAKRKHRNLNTPPLEENIEAEHICLKVCGRPLKCGNHACAELCHKGPCRSCREAIFDEISCACGRTVLQPPMPCGTKPPECRFDCTRQRTCGHPQTKHQCHLDAEPCPKCPFLVEKPCICGKRTLKNIPCWFTEVRCGLPCGKKLKCGIHSCQSLCHRPGQCEDATSQCHQPCGRQKSVCDHACTDVCHAPYPCKETTPCQGKTFITCECQHQKQAVKCLASKTSEGNSKKTLDCNDECLKVQRNAKLAAALNIDPSTHTDDHIPYSQQTLDMVKDMLKFCQTYEREFRVFAADSSEKRLRFKPMPAHQRAFLHSLAEDYGFDSESQDPEPHRHVSIFKTPRFVSAPLKTLAQCVKVKPVVVTEAAPSSKGLVATAEPFNAFLLSNPRFGLTIDEIHTDLSPELANADLDFDVSFLPSSEVVLRAKPSENWHTKVESALNTIQHAIRKKVKTLELASTVVLCSVDSSLNVVRREDDHLGGGWSQVAKGASGGKAPVRPDIGVKSSFTVLGNRALAKKKTEQEQDAVDDWEKEVEAWDT</sequence>
<evidence type="ECO:0000256" key="6">
    <source>
        <dbReference type="ARBA" id="ARBA00022833"/>
    </source>
</evidence>
<comment type="similarity">
    <text evidence="2">Belongs to the NFX1 family.</text>
</comment>
<keyword evidence="5" id="KW-0863">Zinc-finger</keyword>
<feature type="region of interest" description="Disordered" evidence="10">
    <location>
        <begin position="1093"/>
        <end position="1112"/>
    </location>
</feature>
<dbReference type="GO" id="GO:0000977">
    <property type="term" value="F:RNA polymerase II transcription regulatory region sequence-specific DNA binding"/>
    <property type="evidence" value="ECO:0007669"/>
    <property type="project" value="TreeGrafter"/>
</dbReference>
<dbReference type="PROSITE" id="PS00197">
    <property type="entry name" value="2FE2S_FER_1"/>
    <property type="match status" value="1"/>
</dbReference>
<dbReference type="GO" id="GO:0051537">
    <property type="term" value="F:2 iron, 2 sulfur cluster binding"/>
    <property type="evidence" value="ECO:0007669"/>
    <property type="project" value="InterPro"/>
</dbReference>
<feature type="compositionally biased region" description="Polar residues" evidence="10">
    <location>
        <begin position="48"/>
        <end position="58"/>
    </location>
</feature>
<feature type="compositionally biased region" description="Acidic residues" evidence="10">
    <location>
        <begin position="1096"/>
        <end position="1112"/>
    </location>
</feature>
<evidence type="ECO:0000256" key="1">
    <source>
        <dbReference type="ARBA" id="ARBA00004123"/>
    </source>
</evidence>
<evidence type="ECO:0000313" key="12">
    <source>
        <dbReference type="EMBL" id="KAB8302677.1"/>
    </source>
</evidence>
<evidence type="ECO:0000256" key="10">
    <source>
        <dbReference type="SAM" id="MobiDB-lite"/>
    </source>
</evidence>
<dbReference type="CDD" id="cd06008">
    <property type="entry name" value="NF-X1-zinc-finger"/>
    <property type="match status" value="5"/>
</dbReference>
<protein>
    <recommendedName>
        <fullName evidence="11">R3H domain-containing protein</fullName>
    </recommendedName>
</protein>
<evidence type="ECO:0000256" key="9">
    <source>
        <dbReference type="ARBA" id="ARBA00023242"/>
    </source>
</evidence>
<reference evidence="12 13" key="1">
    <citation type="submission" date="2019-06" db="EMBL/GenBank/DDBJ databases">
        <title>Genome Sequence of the Brown Rot Fungal Pathogen Monilinia laxa.</title>
        <authorList>
            <person name="De Miccolis Angelini R.M."/>
            <person name="Landi L."/>
            <person name="Abate D."/>
            <person name="Pollastro S."/>
            <person name="Romanazzi G."/>
            <person name="Faretra F."/>
        </authorList>
    </citation>
    <scope>NUCLEOTIDE SEQUENCE [LARGE SCALE GENOMIC DNA]</scope>
    <source>
        <strain evidence="12 13">Mlax316</strain>
    </source>
</reference>
<dbReference type="InterPro" id="IPR001374">
    <property type="entry name" value="R3H_dom"/>
</dbReference>
<feature type="compositionally biased region" description="Polar residues" evidence="10">
    <location>
        <begin position="127"/>
        <end position="140"/>
    </location>
</feature>
<keyword evidence="8" id="KW-0804">Transcription</keyword>
<feature type="compositionally biased region" description="Polar residues" evidence="10">
    <location>
        <begin position="1"/>
        <end position="13"/>
    </location>
</feature>
<comment type="caution">
    <text evidence="12">The sequence shown here is derived from an EMBL/GenBank/DDBJ whole genome shotgun (WGS) entry which is preliminary data.</text>
</comment>
<dbReference type="SMART" id="SM00393">
    <property type="entry name" value="R3H"/>
    <property type="match status" value="1"/>
</dbReference>
<keyword evidence="3" id="KW-0479">Metal-binding</keyword>
<dbReference type="CDD" id="cd16492">
    <property type="entry name" value="RING-CH-C4HC3_NFX1-like"/>
    <property type="match status" value="1"/>
</dbReference>
<organism evidence="12 13">
    <name type="scientific">Monilinia laxa</name>
    <name type="common">Brown rot fungus</name>
    <name type="synonym">Sclerotinia laxa</name>
    <dbReference type="NCBI Taxonomy" id="61186"/>
    <lineage>
        <taxon>Eukaryota</taxon>
        <taxon>Fungi</taxon>
        <taxon>Dikarya</taxon>
        <taxon>Ascomycota</taxon>
        <taxon>Pezizomycotina</taxon>
        <taxon>Leotiomycetes</taxon>
        <taxon>Helotiales</taxon>
        <taxon>Sclerotiniaceae</taxon>
        <taxon>Monilinia</taxon>
    </lineage>
</organism>
<evidence type="ECO:0000256" key="8">
    <source>
        <dbReference type="ARBA" id="ARBA00023163"/>
    </source>
</evidence>
<evidence type="ECO:0000256" key="7">
    <source>
        <dbReference type="ARBA" id="ARBA00023015"/>
    </source>
</evidence>
<dbReference type="InterPro" id="IPR006058">
    <property type="entry name" value="2Fe2S_fd_BS"/>
</dbReference>
<evidence type="ECO:0000256" key="4">
    <source>
        <dbReference type="ARBA" id="ARBA00022737"/>
    </source>
</evidence>
<dbReference type="InterPro" id="IPR000967">
    <property type="entry name" value="Znf_NFX1"/>
</dbReference>
<proteinExistence type="inferred from homology"/>
<feature type="domain" description="R3H" evidence="11">
    <location>
        <begin position="852"/>
        <end position="915"/>
    </location>
</feature>
<evidence type="ECO:0000256" key="2">
    <source>
        <dbReference type="ARBA" id="ARBA00007269"/>
    </source>
</evidence>
<dbReference type="OrthoDB" id="6512771at2759"/>
<keyword evidence="6" id="KW-0862">Zinc</keyword>
<dbReference type="CDD" id="cd06006">
    <property type="entry name" value="R3H_unknown_2"/>
    <property type="match status" value="1"/>
</dbReference>
<dbReference type="AlphaFoldDB" id="A0A5N6KG53"/>
<feature type="compositionally biased region" description="Low complexity" evidence="10">
    <location>
        <begin position="30"/>
        <end position="47"/>
    </location>
</feature>
<evidence type="ECO:0000256" key="5">
    <source>
        <dbReference type="ARBA" id="ARBA00022771"/>
    </source>
</evidence>
<evidence type="ECO:0000256" key="3">
    <source>
        <dbReference type="ARBA" id="ARBA00022723"/>
    </source>
</evidence>
<feature type="compositionally biased region" description="Low complexity" evidence="10">
    <location>
        <begin position="76"/>
        <end position="92"/>
    </location>
</feature>